<comment type="caution">
    <text evidence="1">The sequence shown here is derived from an EMBL/GenBank/DDBJ whole genome shotgun (WGS) entry which is preliminary data.</text>
</comment>
<protein>
    <submittedName>
        <fullName evidence="1">9942_t:CDS:1</fullName>
    </submittedName>
</protein>
<accession>A0ACA9MTZ7</accession>
<dbReference type="EMBL" id="CAJVPW010010311">
    <property type="protein sequence ID" value="CAG8614023.1"/>
    <property type="molecule type" value="Genomic_DNA"/>
</dbReference>
<evidence type="ECO:0000313" key="1">
    <source>
        <dbReference type="EMBL" id="CAG8614023.1"/>
    </source>
</evidence>
<evidence type="ECO:0000313" key="2">
    <source>
        <dbReference type="Proteomes" id="UP000789366"/>
    </source>
</evidence>
<keyword evidence="2" id="KW-1185">Reference proteome</keyword>
<proteinExistence type="predicted"/>
<reference evidence="1" key="1">
    <citation type="submission" date="2021-06" db="EMBL/GenBank/DDBJ databases">
        <authorList>
            <person name="Kallberg Y."/>
            <person name="Tangrot J."/>
            <person name="Rosling A."/>
        </authorList>
    </citation>
    <scope>NUCLEOTIDE SEQUENCE</scope>
    <source>
        <strain evidence="1">28 12/20/2015</strain>
    </source>
</reference>
<gene>
    <name evidence="1" type="ORF">SPELUC_LOCUS7607</name>
</gene>
<dbReference type="Proteomes" id="UP000789366">
    <property type="component" value="Unassembled WGS sequence"/>
</dbReference>
<sequence>MKQYEKDTNLSVVWALGAYPVEREDYNIEMTLFVSNDLNDRDFETQAIFEKDNFYSAGGKIVPGYYEGNKKAKMTVSTSTHVMILNKVMASNKCPLKVSLIGIPQEIPREPRDGENSVIQTLVNDFAGQEYNFIVKVVFPYHNSHFTYLKNSIQPHESLIFVVGQLEIIDNDFYVYARNVNYIDAHFINKKKSSDSNLSQVSFSQSIIRSKLLVTHQNTVEGSKEKIENELPASMDSNDNLNNKFESHLANSFHLSKRAQIDDVGETDESCLVNTECTNSDSCVKESNNLNEFELKGFEEVGEGSVKDNRSQKKISHCRGKGKGRSGRSLRSNSGTRGLNAVFITDEE</sequence>
<name>A0ACA9MTZ7_9GLOM</name>
<organism evidence="1 2">
    <name type="scientific">Cetraspora pellucida</name>
    <dbReference type="NCBI Taxonomy" id="1433469"/>
    <lineage>
        <taxon>Eukaryota</taxon>
        <taxon>Fungi</taxon>
        <taxon>Fungi incertae sedis</taxon>
        <taxon>Mucoromycota</taxon>
        <taxon>Glomeromycotina</taxon>
        <taxon>Glomeromycetes</taxon>
        <taxon>Diversisporales</taxon>
        <taxon>Gigasporaceae</taxon>
        <taxon>Cetraspora</taxon>
    </lineage>
</organism>